<dbReference type="SUPFAM" id="SSF53098">
    <property type="entry name" value="Ribonuclease H-like"/>
    <property type="match status" value="1"/>
</dbReference>
<evidence type="ECO:0000313" key="1">
    <source>
        <dbReference type="EMBL" id="KRH91828.1"/>
    </source>
</evidence>
<evidence type="ECO:0008006" key="3">
    <source>
        <dbReference type="Google" id="ProtNLM"/>
    </source>
</evidence>
<protein>
    <recommendedName>
        <fullName evidence="3">Transposable element</fullName>
    </recommendedName>
</protein>
<proteinExistence type="predicted"/>
<dbReference type="InterPro" id="IPR012337">
    <property type="entry name" value="RNaseH-like_sf"/>
</dbReference>
<evidence type="ECO:0000313" key="2">
    <source>
        <dbReference type="Proteomes" id="UP000051530"/>
    </source>
</evidence>
<gene>
    <name evidence="1" type="ORF">M153_230390003</name>
</gene>
<keyword evidence="2" id="KW-1185">Reference proteome</keyword>
<organism evidence="1 2">
    <name type="scientific">Pseudoloma neurophilia</name>
    <dbReference type="NCBI Taxonomy" id="146866"/>
    <lineage>
        <taxon>Eukaryota</taxon>
        <taxon>Fungi</taxon>
        <taxon>Fungi incertae sedis</taxon>
        <taxon>Microsporidia</taxon>
        <taxon>Pseudoloma</taxon>
    </lineage>
</organism>
<name>A0A0R0LXS2_9MICR</name>
<dbReference type="VEuPathDB" id="MicrosporidiaDB:M153_230390003"/>
<dbReference type="InterPro" id="IPR036397">
    <property type="entry name" value="RNaseH_sf"/>
</dbReference>
<comment type="caution">
    <text evidence="1">The sequence shown here is derived from an EMBL/GenBank/DDBJ whole genome shotgun (WGS) entry which is preliminary data.</text>
</comment>
<dbReference type="Proteomes" id="UP000051530">
    <property type="component" value="Unassembled WGS sequence"/>
</dbReference>
<dbReference type="GO" id="GO:0003676">
    <property type="term" value="F:nucleic acid binding"/>
    <property type="evidence" value="ECO:0007669"/>
    <property type="project" value="InterPro"/>
</dbReference>
<accession>A0A0R0LXS2</accession>
<dbReference type="EMBL" id="LGUB01001485">
    <property type="protein sequence ID" value="KRH91828.1"/>
    <property type="molecule type" value="Genomic_DNA"/>
</dbReference>
<feature type="non-terminal residue" evidence="1">
    <location>
        <position position="1"/>
    </location>
</feature>
<dbReference type="Gene3D" id="3.30.420.10">
    <property type="entry name" value="Ribonuclease H-like superfamily/Ribonuclease H"/>
    <property type="match status" value="1"/>
</dbReference>
<sequence>IKRQIFEKHGKPECILTDCGKEFTAKEVADFLNRENVNTLLDLLIIIKQQAQLNG</sequence>
<reference evidence="1 2" key="1">
    <citation type="submission" date="2015-07" db="EMBL/GenBank/DDBJ databases">
        <title>The genome of Pseudoloma neurophilia, a relevant intracellular parasite of the zebrafish.</title>
        <authorList>
            <person name="Ndikumana S."/>
            <person name="Pelin A."/>
            <person name="Sanders J."/>
            <person name="Corradi N."/>
        </authorList>
    </citation>
    <scope>NUCLEOTIDE SEQUENCE [LARGE SCALE GENOMIC DNA]</scope>
    <source>
        <strain evidence="1 2">MK1</strain>
    </source>
</reference>
<dbReference type="AlphaFoldDB" id="A0A0R0LXS2"/>